<accession>A0A694IYZ3</accession>
<evidence type="ECO:0000313" key="1">
    <source>
        <dbReference type="EMBL" id="EAL7781789.1"/>
    </source>
</evidence>
<dbReference type="EMBL" id="AACRDA010000021">
    <property type="protein sequence ID" value="EAL7781789.1"/>
    <property type="molecule type" value="Genomic_DNA"/>
</dbReference>
<protein>
    <submittedName>
        <fullName evidence="1">Uncharacterized protein</fullName>
    </submittedName>
</protein>
<reference evidence="2" key="2">
    <citation type="submission" date="2019-09" db="EMBL/GenBank/DDBJ databases">
        <authorList>
            <consortium name="GenomeTrakr network: Whole genome sequencing for foodborne pathogen traceback"/>
        </authorList>
    </citation>
    <scope>NUCLEOTIDE SEQUENCE [LARGE SCALE GENOMIC DNA]</scope>
    <source>
        <strain evidence="2">TTU_583</strain>
    </source>
</reference>
<dbReference type="AlphaFoldDB" id="A0A694IYZ3"/>
<sequence>MKRIDLIKKITLKFGGANSSWYAKLNGNRKVDIKTALKLKDEFNIPLEAWGNSEIFSKTMKGVTNIPKRGRKRKDRE</sequence>
<dbReference type="RefSeq" id="WP_052780015.1">
    <property type="nucleotide sequence ID" value="NZ_MKET01000006.1"/>
</dbReference>
<evidence type="ECO:0000313" key="2">
    <source>
        <dbReference type="EMBL" id="ECV9657871.1"/>
    </source>
</evidence>
<gene>
    <name evidence="1" type="ORF">DVI07_08695</name>
    <name evidence="2" type="ORF">F2N06_07635</name>
</gene>
<proteinExistence type="predicted"/>
<name>A0A694IYZ3_CAMJU</name>
<reference evidence="1" key="1">
    <citation type="submission" date="2018-07" db="EMBL/GenBank/DDBJ databases">
        <authorList>
            <consortium name="PulseNet: The National Subtyping Network for Foodborne Disease Surveillance"/>
            <person name="Tarr C.L."/>
            <person name="Trees E."/>
            <person name="Katz L.S."/>
            <person name="Carleton-Romer H.A."/>
            <person name="Stroika S."/>
            <person name="Kucerova Z."/>
            <person name="Roache K.F."/>
            <person name="Sabol A.L."/>
            <person name="Besser J."/>
            <person name="Gerner-Smidt P."/>
        </authorList>
    </citation>
    <scope>NUCLEOTIDE SEQUENCE</scope>
    <source>
        <strain evidence="1">PNUSAC005229</strain>
    </source>
</reference>
<dbReference type="EMBL" id="AAKUWM010000017">
    <property type="protein sequence ID" value="ECV9657871.1"/>
    <property type="molecule type" value="Genomic_DNA"/>
</dbReference>
<organism evidence="1">
    <name type="scientific">Campylobacter jejuni</name>
    <dbReference type="NCBI Taxonomy" id="197"/>
    <lineage>
        <taxon>Bacteria</taxon>
        <taxon>Pseudomonadati</taxon>
        <taxon>Campylobacterota</taxon>
        <taxon>Epsilonproteobacteria</taxon>
        <taxon>Campylobacterales</taxon>
        <taxon>Campylobacteraceae</taxon>
        <taxon>Campylobacter</taxon>
    </lineage>
</organism>
<comment type="caution">
    <text evidence="1">The sequence shown here is derived from an EMBL/GenBank/DDBJ whole genome shotgun (WGS) entry which is preliminary data.</text>
</comment>